<evidence type="ECO:0000313" key="2">
    <source>
        <dbReference type="EMBL" id="ESS30502.1"/>
    </source>
</evidence>
<dbReference type="Proteomes" id="UP000002226">
    <property type="component" value="Unassembled WGS sequence"/>
</dbReference>
<evidence type="ECO:0000313" key="3">
    <source>
        <dbReference type="Proteomes" id="UP000002226"/>
    </source>
</evidence>
<dbReference type="VEuPathDB" id="ToxoDB:TGVEG_462967"/>
<keyword evidence="1" id="KW-1133">Transmembrane helix</keyword>
<name>V4ZDR0_TOXGV</name>
<organism evidence="2 3">
    <name type="scientific">Toxoplasma gondii (strain ATCC 50861 / VEG)</name>
    <dbReference type="NCBI Taxonomy" id="432359"/>
    <lineage>
        <taxon>Eukaryota</taxon>
        <taxon>Sar</taxon>
        <taxon>Alveolata</taxon>
        <taxon>Apicomplexa</taxon>
        <taxon>Conoidasida</taxon>
        <taxon>Coccidia</taxon>
        <taxon>Eucoccidiorida</taxon>
        <taxon>Eimeriorina</taxon>
        <taxon>Sarcocystidae</taxon>
        <taxon>Toxoplasma</taxon>
    </lineage>
</organism>
<dbReference type="EMBL" id="AAYL02000244">
    <property type="protein sequence ID" value="ESS30502.1"/>
    <property type="molecule type" value="Genomic_DNA"/>
</dbReference>
<reference evidence="2" key="1">
    <citation type="submission" date="2007-03" db="EMBL/GenBank/DDBJ databases">
        <authorList>
            <person name="Paulsen I."/>
        </authorList>
    </citation>
    <scope>NUCLEOTIDE SEQUENCE</scope>
    <source>
        <strain evidence="2">VEG</strain>
    </source>
</reference>
<accession>V4ZDR0</accession>
<evidence type="ECO:0008006" key="4">
    <source>
        <dbReference type="Google" id="ProtNLM"/>
    </source>
</evidence>
<comment type="caution">
    <text evidence="2">The sequence shown here is derived from an EMBL/GenBank/DDBJ whole genome shotgun (WGS) entry which is preliminary data.</text>
</comment>
<feature type="transmembrane region" description="Helical" evidence="1">
    <location>
        <begin position="20"/>
        <end position="42"/>
    </location>
</feature>
<keyword evidence="3" id="KW-1185">Reference proteome</keyword>
<protein>
    <recommendedName>
        <fullName evidence="4">Transmembrane protein</fullName>
    </recommendedName>
</protein>
<evidence type="ECO:0000256" key="1">
    <source>
        <dbReference type="SAM" id="Phobius"/>
    </source>
</evidence>
<dbReference type="AlphaFoldDB" id="V4ZDR0"/>
<sequence>MLAHWTFSLSPAYSSFSCVLHFLFLSRLFLLLFFLLSAAVVAGKRHARDVSLTLEHTAALDRPPRSSRLSAFHCPLTLQSSFFFSSLLSFSASLALLDSPSPSLAFFRRARV</sequence>
<keyword evidence="1" id="KW-0812">Transmembrane</keyword>
<proteinExistence type="predicted"/>
<gene>
    <name evidence="2" type="ORF">TGVEG_462967</name>
</gene>
<keyword evidence="1" id="KW-0472">Membrane</keyword>